<dbReference type="GO" id="GO:0006364">
    <property type="term" value="P:rRNA processing"/>
    <property type="evidence" value="ECO:0007669"/>
    <property type="project" value="TreeGrafter"/>
</dbReference>
<keyword evidence="5" id="KW-0539">Nucleus</keyword>
<dbReference type="PANTHER" id="PTHR13028">
    <property type="entry name" value="RRNA PROCESSING PROTEIN EBNA1-BINDING PROTEIN-RELATED"/>
    <property type="match status" value="1"/>
</dbReference>
<comment type="caution">
    <text evidence="7">The sequence shown here is derived from an EMBL/GenBank/DDBJ whole genome shotgun (WGS) entry which is preliminary data.</text>
</comment>
<gene>
    <name evidence="7" type="ORF">Nepgr_006429</name>
</gene>
<evidence type="ECO:0000313" key="7">
    <source>
        <dbReference type="EMBL" id="GMH04589.1"/>
    </source>
</evidence>
<feature type="region of interest" description="Disordered" evidence="6">
    <location>
        <begin position="237"/>
        <end position="376"/>
    </location>
</feature>
<evidence type="ECO:0000256" key="4">
    <source>
        <dbReference type="ARBA" id="ARBA00023054"/>
    </source>
</evidence>
<feature type="compositionally biased region" description="Basic residues" evidence="6">
    <location>
        <begin position="311"/>
        <end position="331"/>
    </location>
</feature>
<sequence>MLSSQPSALASTKSPSVVVGNCRFVIIKLLGQTLHFPAAPTLVPESPLRFILPTPPILSPCCLYLSQLHRQYAVEICRLCLQPPFQGHWLKPSGKLVVLLRWLYSESESEGEEDIKLAEPSKTAIYDKDSLLDKLGDLSWPENVEWIERLSIEIDQGKDIDVNDDLTRELALYTQALEGTRQAFEKLQSMGLPFLRPSDYYAEMVKSDVHMEKVKSRLLFQKKQIEEAEERRKAREAKRIAKEVHAEKVKERAKQKKEQIESVKKWRKQRQQSGFAGGDQGEIGLTFEDGGGFERPSKKRPGAAPGDRSGGKARQHGGKSKKGMDKKRKNRDYRDSKFGFGGRKGMKKQNTADTTNDLRGFNNKGSGPGKKKGKQN</sequence>
<evidence type="ECO:0000256" key="3">
    <source>
        <dbReference type="ARBA" id="ARBA00022517"/>
    </source>
</evidence>
<dbReference type="AlphaFoldDB" id="A0AAD3XHC4"/>
<dbReference type="GO" id="GO:0030687">
    <property type="term" value="C:preribosome, large subunit precursor"/>
    <property type="evidence" value="ECO:0007669"/>
    <property type="project" value="TreeGrafter"/>
</dbReference>
<keyword evidence="8" id="KW-1185">Reference proteome</keyword>
<dbReference type="PANTHER" id="PTHR13028:SF0">
    <property type="entry name" value="RRNA-PROCESSING PROTEIN EBP2-RELATED"/>
    <property type="match status" value="1"/>
</dbReference>
<evidence type="ECO:0000256" key="2">
    <source>
        <dbReference type="ARBA" id="ARBA00007336"/>
    </source>
</evidence>
<comment type="similarity">
    <text evidence="2">Belongs to the EBP2 family.</text>
</comment>
<dbReference type="GO" id="GO:0034399">
    <property type="term" value="C:nuclear periphery"/>
    <property type="evidence" value="ECO:0007669"/>
    <property type="project" value="TreeGrafter"/>
</dbReference>
<keyword evidence="4" id="KW-0175">Coiled coil</keyword>
<evidence type="ECO:0000256" key="1">
    <source>
        <dbReference type="ARBA" id="ARBA00004604"/>
    </source>
</evidence>
<dbReference type="InterPro" id="IPR008610">
    <property type="entry name" value="Ebp2"/>
</dbReference>
<keyword evidence="3" id="KW-0690">Ribosome biogenesis</keyword>
<accession>A0AAD3XHC4</accession>
<name>A0AAD3XHC4_NEPGR</name>
<evidence type="ECO:0000256" key="5">
    <source>
        <dbReference type="ARBA" id="ARBA00023242"/>
    </source>
</evidence>
<comment type="subcellular location">
    <subcellularLocation>
        <location evidence="1">Nucleus</location>
        <location evidence="1">Nucleolus</location>
    </subcellularLocation>
</comment>
<reference evidence="7" key="1">
    <citation type="submission" date="2023-05" db="EMBL/GenBank/DDBJ databases">
        <title>Nepenthes gracilis genome sequencing.</title>
        <authorList>
            <person name="Fukushima K."/>
        </authorList>
    </citation>
    <scope>NUCLEOTIDE SEQUENCE</scope>
    <source>
        <strain evidence="7">SING2019-196</strain>
    </source>
</reference>
<dbReference type="GO" id="GO:0042273">
    <property type="term" value="P:ribosomal large subunit biogenesis"/>
    <property type="evidence" value="ECO:0007669"/>
    <property type="project" value="TreeGrafter"/>
</dbReference>
<dbReference type="GO" id="GO:0005730">
    <property type="term" value="C:nucleolus"/>
    <property type="evidence" value="ECO:0007669"/>
    <property type="project" value="UniProtKB-SubCell"/>
</dbReference>
<evidence type="ECO:0000256" key="6">
    <source>
        <dbReference type="SAM" id="MobiDB-lite"/>
    </source>
</evidence>
<evidence type="ECO:0000313" key="8">
    <source>
        <dbReference type="Proteomes" id="UP001279734"/>
    </source>
</evidence>
<dbReference type="Pfam" id="PF05890">
    <property type="entry name" value="Ebp2"/>
    <property type="match status" value="1"/>
</dbReference>
<dbReference type="Proteomes" id="UP001279734">
    <property type="component" value="Unassembled WGS sequence"/>
</dbReference>
<organism evidence="7 8">
    <name type="scientific">Nepenthes gracilis</name>
    <name type="common">Slender pitcher plant</name>
    <dbReference type="NCBI Taxonomy" id="150966"/>
    <lineage>
        <taxon>Eukaryota</taxon>
        <taxon>Viridiplantae</taxon>
        <taxon>Streptophyta</taxon>
        <taxon>Embryophyta</taxon>
        <taxon>Tracheophyta</taxon>
        <taxon>Spermatophyta</taxon>
        <taxon>Magnoliopsida</taxon>
        <taxon>eudicotyledons</taxon>
        <taxon>Gunneridae</taxon>
        <taxon>Pentapetalae</taxon>
        <taxon>Caryophyllales</taxon>
        <taxon>Nepenthaceae</taxon>
        <taxon>Nepenthes</taxon>
    </lineage>
</organism>
<feature type="compositionally biased region" description="Basic and acidic residues" evidence="6">
    <location>
        <begin position="237"/>
        <end position="264"/>
    </location>
</feature>
<proteinExistence type="inferred from homology"/>
<dbReference type="EMBL" id="BSYO01000005">
    <property type="protein sequence ID" value="GMH04589.1"/>
    <property type="molecule type" value="Genomic_DNA"/>
</dbReference>
<protein>
    <submittedName>
        <fullName evidence="7">Uncharacterized protein</fullName>
    </submittedName>
</protein>